<dbReference type="SUPFAM" id="SSF54197">
    <property type="entry name" value="HIT-like"/>
    <property type="match status" value="1"/>
</dbReference>
<evidence type="ECO:0000256" key="5">
    <source>
        <dbReference type="PIRSR" id="PIRSR639383-2"/>
    </source>
</evidence>
<dbReference type="VEuPathDB" id="FungiDB:AeMF1_005971"/>
<evidence type="ECO:0000256" key="3">
    <source>
        <dbReference type="PIRSR" id="PIRSR601310-1"/>
    </source>
</evidence>
<dbReference type="Gene3D" id="3.30.428.10">
    <property type="entry name" value="HIT-like"/>
    <property type="match status" value="1"/>
</dbReference>
<dbReference type="GO" id="GO:0016787">
    <property type="term" value="F:hydrolase activity"/>
    <property type="evidence" value="ECO:0007669"/>
    <property type="project" value="UniProtKB-KW"/>
</dbReference>
<feature type="site" description="Important for induction of apoptosis" evidence="6">
    <location>
        <position position="242"/>
    </location>
</feature>
<feature type="binding site" evidence="5">
    <location>
        <position position="211"/>
    </location>
    <ligand>
        <name>substrate</name>
    </ligand>
</feature>
<dbReference type="CDD" id="cd01275">
    <property type="entry name" value="FHIT"/>
    <property type="match status" value="1"/>
</dbReference>
<gene>
    <name evidence="9" type="ORF">Ae201684_012925</name>
</gene>
<dbReference type="FunFam" id="3.30.428.10:FF:000011">
    <property type="entry name" value="Fragile histidine triad"/>
    <property type="match status" value="1"/>
</dbReference>
<evidence type="ECO:0000256" key="2">
    <source>
        <dbReference type="ARBA" id="ARBA00022801"/>
    </source>
</evidence>
<evidence type="ECO:0000256" key="4">
    <source>
        <dbReference type="PIRSR" id="PIRSR601310-3"/>
    </source>
</evidence>
<proteinExistence type="predicted"/>
<dbReference type="InterPro" id="IPR011146">
    <property type="entry name" value="HIT-like"/>
</dbReference>
<dbReference type="PANTHER" id="PTHR46243">
    <property type="entry name" value="BIS(5'-ADENOSYL)-TRIPHOSPHATASE"/>
    <property type="match status" value="1"/>
</dbReference>
<dbReference type="InterPro" id="IPR039383">
    <property type="entry name" value="FHIT"/>
</dbReference>
<comment type="caution">
    <text evidence="9">The sequence shown here is derived from an EMBL/GenBank/DDBJ whole genome shotgun (WGS) entry which is preliminary data.</text>
</comment>
<protein>
    <recommendedName>
        <fullName evidence="8">HIT domain-containing protein</fullName>
    </recommendedName>
</protein>
<dbReference type="GO" id="GO:0000166">
    <property type="term" value="F:nucleotide binding"/>
    <property type="evidence" value="ECO:0007669"/>
    <property type="project" value="UniProtKB-KW"/>
</dbReference>
<evidence type="ECO:0000313" key="9">
    <source>
        <dbReference type="EMBL" id="KAF0729424.1"/>
    </source>
</evidence>
<evidence type="ECO:0000256" key="6">
    <source>
        <dbReference type="PIRSR" id="PIRSR639383-3"/>
    </source>
</evidence>
<evidence type="ECO:0000256" key="7">
    <source>
        <dbReference type="PROSITE-ProRule" id="PRU00464"/>
    </source>
</evidence>
<feature type="binding site" evidence="5">
    <location>
        <position position="226"/>
    </location>
    <ligand>
        <name>substrate</name>
    </ligand>
</feature>
<feature type="binding site" evidence="5">
    <location>
        <begin position="217"/>
        <end position="220"/>
    </location>
    <ligand>
        <name>substrate</name>
    </ligand>
</feature>
<organism evidence="9 10">
    <name type="scientific">Aphanomyces euteiches</name>
    <dbReference type="NCBI Taxonomy" id="100861"/>
    <lineage>
        <taxon>Eukaryota</taxon>
        <taxon>Sar</taxon>
        <taxon>Stramenopiles</taxon>
        <taxon>Oomycota</taxon>
        <taxon>Saprolegniomycetes</taxon>
        <taxon>Saprolegniales</taxon>
        <taxon>Verrucalvaceae</taxon>
        <taxon>Aphanomyces</taxon>
    </lineage>
</organism>
<feature type="binding site" evidence="5">
    <location>
        <position position="155"/>
    </location>
    <ligand>
        <name>substrate</name>
    </ligand>
</feature>
<dbReference type="InterPro" id="IPR036265">
    <property type="entry name" value="HIT-like_sf"/>
</dbReference>
<evidence type="ECO:0000259" key="8">
    <source>
        <dbReference type="PROSITE" id="PS51084"/>
    </source>
</evidence>
<dbReference type="PRINTS" id="PR00332">
    <property type="entry name" value="HISTRIAD"/>
</dbReference>
<keyword evidence="10" id="KW-1185">Reference proteome</keyword>
<dbReference type="Pfam" id="PF01230">
    <property type="entry name" value="HIT"/>
    <property type="match status" value="1"/>
</dbReference>
<reference evidence="9 10" key="1">
    <citation type="submission" date="2019-07" db="EMBL/GenBank/DDBJ databases">
        <title>Genomics analysis of Aphanomyces spp. identifies a new class of oomycete effector associated with host adaptation.</title>
        <authorList>
            <person name="Gaulin E."/>
        </authorList>
    </citation>
    <scope>NUCLEOTIDE SEQUENCE [LARGE SCALE GENOMIC DNA]</scope>
    <source>
        <strain evidence="9 10">ATCC 201684</strain>
    </source>
</reference>
<dbReference type="Proteomes" id="UP000481153">
    <property type="component" value="Unassembled WGS sequence"/>
</dbReference>
<sequence length="282" mass="31381">MVRLPQFAVEHNIRAVLLDLTECHTVSASQVVPALIKCGFKVGILSNPQRPLPRAKTTPIFVSTQPQSFLQDATQHLRVAANRSMVVQSLPTGSFSLRVGLSDVLLPEQLSIEAFVQDLLGFSPAFDPNWTHFGPHAVSKAQIFYESSLSMALVNLKPIVPGHVLVIPKRRMDRFLRLDADEVADLWVTAQHVASRLQGHYTAEAFTFSIQDGKAAGQTVPHCHIHVLPRHQGDFKRNDDIYDHLDKNDLSQKEQMNLDAERVARTLEEMAAEATILRALCA</sequence>
<feature type="short sequence motif" description="Histidine triad motif" evidence="4 7">
    <location>
        <begin position="222"/>
        <end position="226"/>
    </location>
</feature>
<evidence type="ECO:0000313" key="10">
    <source>
        <dbReference type="Proteomes" id="UP000481153"/>
    </source>
</evidence>
<dbReference type="AlphaFoldDB" id="A0A6G0WPY5"/>
<name>A0A6G0WPY5_9STRA</name>
<accession>A0A6G0WPY5</accession>
<dbReference type="InterPro" id="IPR001310">
    <property type="entry name" value="Histidine_triad_HIT"/>
</dbReference>
<keyword evidence="1" id="KW-0547">Nucleotide-binding</keyword>
<feature type="domain" description="HIT" evidence="8">
    <location>
        <begin position="129"/>
        <end position="237"/>
    </location>
</feature>
<keyword evidence="2" id="KW-0378">Hydrolase</keyword>
<dbReference type="PROSITE" id="PS51084">
    <property type="entry name" value="HIT_2"/>
    <property type="match status" value="1"/>
</dbReference>
<feature type="active site" description="Tele-AMP-histidine intermediate" evidence="3">
    <location>
        <position position="224"/>
    </location>
</feature>
<dbReference type="PANTHER" id="PTHR46243:SF1">
    <property type="entry name" value="BIS(5'-ADENOSYL)-TRIPHOSPHATASE"/>
    <property type="match status" value="1"/>
</dbReference>
<dbReference type="EMBL" id="VJMJ01000164">
    <property type="protein sequence ID" value="KAF0729424.1"/>
    <property type="molecule type" value="Genomic_DNA"/>
</dbReference>
<feature type="binding site" evidence="5">
    <location>
        <position position="136"/>
    </location>
    <ligand>
        <name>substrate</name>
    </ligand>
</feature>
<evidence type="ECO:0000256" key="1">
    <source>
        <dbReference type="ARBA" id="ARBA00022741"/>
    </source>
</evidence>
<dbReference type="InterPro" id="IPR051884">
    <property type="entry name" value="Bis(5'-adenosyl)-TPase_reg"/>
</dbReference>